<evidence type="ECO:0000313" key="3">
    <source>
        <dbReference type="Proteomes" id="UP001222325"/>
    </source>
</evidence>
<evidence type="ECO:0000256" key="1">
    <source>
        <dbReference type="SAM" id="MobiDB-lite"/>
    </source>
</evidence>
<name>A0AAD6TZH8_9AGAR</name>
<organism evidence="2 3">
    <name type="scientific">Mycena belliarum</name>
    <dbReference type="NCBI Taxonomy" id="1033014"/>
    <lineage>
        <taxon>Eukaryota</taxon>
        <taxon>Fungi</taxon>
        <taxon>Dikarya</taxon>
        <taxon>Basidiomycota</taxon>
        <taxon>Agaricomycotina</taxon>
        <taxon>Agaricomycetes</taxon>
        <taxon>Agaricomycetidae</taxon>
        <taxon>Agaricales</taxon>
        <taxon>Marasmiineae</taxon>
        <taxon>Mycenaceae</taxon>
        <taxon>Mycena</taxon>
    </lineage>
</organism>
<feature type="compositionally biased region" description="Basic and acidic residues" evidence="1">
    <location>
        <begin position="195"/>
        <end position="204"/>
    </location>
</feature>
<feature type="compositionally biased region" description="Basic and acidic residues" evidence="1">
    <location>
        <begin position="67"/>
        <end position="89"/>
    </location>
</feature>
<sequence>MLPNPSFQESDSANGNIDACSTMDHDNGTEASASSSTSNAEYLRGSGVHDDVPTFDQAALESFQNHLIDRPQSGDRQDSPNHSHEHEEMMTEEGPTSDFSIHNAEPISDLEPTVEDCTASVTTITLAPYSELLLPEYSDEVPMDDYQHTSSPGKSGHGVASPDLLEDLDTESNDDTNLSSNQEGGPDVDVIFTKTDQDGMHSDLQDGQVVDSGASTHSPQSHVHSSSTPEYNTPRPGSPGRCPEPDCEDGNSRFTRDHMLTHQLVYKIKYRSGKLENGVRIGKIQNGVFSRQMDLLFHCQYCHTTFPSSTEMTEHVVAGLPHHYHSWRQTSGNKRLH</sequence>
<feature type="compositionally biased region" description="Acidic residues" evidence="1">
    <location>
        <begin position="164"/>
        <end position="174"/>
    </location>
</feature>
<reference evidence="2" key="1">
    <citation type="submission" date="2023-03" db="EMBL/GenBank/DDBJ databases">
        <title>Massive genome expansion in bonnet fungi (Mycena s.s.) driven by repeated elements and novel gene families across ecological guilds.</title>
        <authorList>
            <consortium name="Lawrence Berkeley National Laboratory"/>
            <person name="Harder C.B."/>
            <person name="Miyauchi S."/>
            <person name="Viragh M."/>
            <person name="Kuo A."/>
            <person name="Thoen E."/>
            <person name="Andreopoulos B."/>
            <person name="Lu D."/>
            <person name="Skrede I."/>
            <person name="Drula E."/>
            <person name="Henrissat B."/>
            <person name="Morin E."/>
            <person name="Kohler A."/>
            <person name="Barry K."/>
            <person name="LaButti K."/>
            <person name="Morin E."/>
            <person name="Salamov A."/>
            <person name="Lipzen A."/>
            <person name="Mereny Z."/>
            <person name="Hegedus B."/>
            <person name="Baldrian P."/>
            <person name="Stursova M."/>
            <person name="Weitz H."/>
            <person name="Taylor A."/>
            <person name="Grigoriev I.V."/>
            <person name="Nagy L.G."/>
            <person name="Martin F."/>
            <person name="Kauserud H."/>
        </authorList>
    </citation>
    <scope>NUCLEOTIDE SEQUENCE</scope>
    <source>
        <strain evidence="2">CBHHK173m</strain>
    </source>
</reference>
<feature type="compositionally biased region" description="Polar residues" evidence="1">
    <location>
        <begin position="213"/>
        <end position="231"/>
    </location>
</feature>
<dbReference type="Proteomes" id="UP001222325">
    <property type="component" value="Unassembled WGS sequence"/>
</dbReference>
<dbReference type="EMBL" id="JARJCN010000036">
    <property type="protein sequence ID" value="KAJ7084903.1"/>
    <property type="molecule type" value="Genomic_DNA"/>
</dbReference>
<feature type="compositionally biased region" description="Polar residues" evidence="1">
    <location>
        <begin position="1"/>
        <end position="15"/>
    </location>
</feature>
<protein>
    <submittedName>
        <fullName evidence="2">Uncharacterized protein</fullName>
    </submittedName>
</protein>
<dbReference type="AlphaFoldDB" id="A0AAD6TZH8"/>
<accession>A0AAD6TZH8</accession>
<comment type="caution">
    <text evidence="2">The sequence shown here is derived from an EMBL/GenBank/DDBJ whole genome shotgun (WGS) entry which is preliminary data.</text>
</comment>
<gene>
    <name evidence="2" type="ORF">B0H15DRAFT_802275</name>
</gene>
<feature type="region of interest" description="Disordered" evidence="1">
    <location>
        <begin position="142"/>
        <end position="254"/>
    </location>
</feature>
<evidence type="ECO:0000313" key="2">
    <source>
        <dbReference type="EMBL" id="KAJ7084903.1"/>
    </source>
</evidence>
<feature type="region of interest" description="Disordered" evidence="1">
    <location>
        <begin position="1"/>
        <end position="99"/>
    </location>
</feature>
<keyword evidence="3" id="KW-1185">Reference proteome</keyword>
<proteinExistence type="predicted"/>
<feature type="compositionally biased region" description="Low complexity" evidence="1">
    <location>
        <begin position="29"/>
        <end position="41"/>
    </location>
</feature>